<dbReference type="Gene3D" id="1.10.1060.20">
    <property type="match status" value="1"/>
</dbReference>
<dbReference type="Gene3D" id="1.20.1050.140">
    <property type="match status" value="1"/>
</dbReference>
<organism evidence="3 4">
    <name type="scientific">Helicobacter mehlei</name>
    <dbReference type="NCBI Taxonomy" id="2316080"/>
    <lineage>
        <taxon>Bacteria</taxon>
        <taxon>Pseudomonadati</taxon>
        <taxon>Campylobacterota</taxon>
        <taxon>Epsilonproteobacteria</taxon>
        <taxon>Campylobacterales</taxon>
        <taxon>Helicobacteraceae</taxon>
        <taxon>Helicobacter</taxon>
    </lineage>
</organism>
<dbReference type="RefSeq" id="WP_120948656.1">
    <property type="nucleotide sequence ID" value="NZ_QXQP01000018.1"/>
</dbReference>
<sequence>MSILKLQIRVFRFDAKNQYNPSYPLCIVEYLPDWRLKDVLEHIPFPDFGYDATHLGLKINQVAIFENLPISELVERFSVEWVLEPLAAEYALKDLLMDETAILSQYQSFLQSAPFLTASEQSELAKYTNINFITPKKQAGYYGDGFFLYVRWLMNRYPTRARDFLQSIAHDKYGVMHFVSLKNYLYPPSDRLDEAIYDLQKMLTHGSACPIANNTWAHVGKNLALKYAFPPKQTPPSTQVAFLIFNGYEKLFNSAPLLQSTRALLSRLKVEFVELTCCFDGGYWGRFGDLEKFLGAQGYNLALAHQIGATLLFCDEDSYANALYAKKILDESPEWQEKIQKILAPHGLQYHPEAQMAYLNDLLSTDFLDLEGFASHSIFTGFSTALFGGYHLAQPTHYNALFDRLSLKCHTPLFATQSYAHLLEIDTPLALKQSASIRYEAIDLGVDFLLTTSLSQFHMLDTLAQKASKLYQRDHDNTSLLFLPQLALLALGETNKQTLGLDTHANPFSFI</sequence>
<dbReference type="Gene3D" id="3.40.50.11810">
    <property type="match status" value="1"/>
</dbReference>
<gene>
    <name evidence="3" type="ORF">FNE76_05890</name>
</gene>
<comment type="caution">
    <text evidence="3">The sequence shown here is derived from an EMBL/GenBank/DDBJ whole genome shotgun (WGS) entry which is preliminary data.</text>
</comment>
<reference evidence="3" key="1">
    <citation type="submission" date="2019-07" db="EMBL/GenBank/DDBJ databases">
        <title>Helicobacter labacensis sp. nov., Helicobacter mehlei sp. nov. and Helicobacter vulpis sp. nov., isolated from gastric mucosa of red fox (Vulpis vulpis).</title>
        <authorList>
            <person name="Kusar D."/>
            <person name="Gruntar I."/>
            <person name="Pate M."/>
            <person name="Zajc U."/>
            <person name="Ocepek M."/>
        </authorList>
    </citation>
    <scope>NUCLEOTIDE SEQUENCE [LARGE SCALE GENOMIC DNA]</scope>
    <source>
        <strain evidence="3">L8b</strain>
    </source>
</reference>
<name>A0A553UQ89_9HELI</name>
<reference evidence="3" key="2">
    <citation type="submission" date="2019-07" db="EMBL/GenBank/DDBJ databases">
        <authorList>
            <person name="Papic B."/>
        </authorList>
    </citation>
    <scope>NUCLEOTIDE SEQUENCE [LARGE SCALE GENOMIC DNA]</scope>
    <source>
        <strain evidence="3">L8b</strain>
    </source>
</reference>
<dbReference type="InterPro" id="IPR041543">
    <property type="entry name" value="DUF5644"/>
</dbReference>
<keyword evidence="4" id="KW-1185">Reference proteome</keyword>
<protein>
    <submittedName>
        <fullName evidence="3">Heterodisulfide reductase</fullName>
    </submittedName>
</protein>
<evidence type="ECO:0000313" key="3">
    <source>
        <dbReference type="EMBL" id="TSA82387.1"/>
    </source>
</evidence>
<dbReference type="Proteomes" id="UP000319322">
    <property type="component" value="Unassembled WGS sequence"/>
</dbReference>
<evidence type="ECO:0000313" key="4">
    <source>
        <dbReference type="Proteomes" id="UP000319322"/>
    </source>
</evidence>
<dbReference type="EMBL" id="VKGC01000015">
    <property type="protein sequence ID" value="TSA82387.1"/>
    <property type="molecule type" value="Genomic_DNA"/>
</dbReference>
<feature type="domain" description="DUF5644" evidence="1">
    <location>
        <begin position="100"/>
        <end position="206"/>
    </location>
</feature>
<dbReference type="InterPro" id="IPR054018">
    <property type="entry name" value="HdrB-like_C"/>
</dbReference>
<dbReference type="InterPro" id="IPR012675">
    <property type="entry name" value="Beta-grasp_dom_sf"/>
</dbReference>
<accession>A0A553UQ89</accession>
<dbReference type="AlphaFoldDB" id="A0A553UQ89"/>
<proteinExistence type="predicted"/>
<evidence type="ECO:0000259" key="2">
    <source>
        <dbReference type="Pfam" id="PF22196"/>
    </source>
</evidence>
<dbReference type="Gene3D" id="3.10.20.30">
    <property type="match status" value="1"/>
</dbReference>
<dbReference type="Pfam" id="PF18712">
    <property type="entry name" value="DUF5644"/>
    <property type="match status" value="1"/>
</dbReference>
<dbReference type="Pfam" id="PF22196">
    <property type="entry name" value="HdrB-like_C"/>
    <property type="match status" value="1"/>
</dbReference>
<evidence type="ECO:0000259" key="1">
    <source>
        <dbReference type="Pfam" id="PF18712"/>
    </source>
</evidence>
<feature type="domain" description="HdrB-like C-terminal" evidence="2">
    <location>
        <begin position="419"/>
        <end position="505"/>
    </location>
</feature>
<dbReference type="OrthoDB" id="5372285at2"/>